<dbReference type="EMBL" id="JBHTIS010001018">
    <property type="protein sequence ID" value="MFD1047319.1"/>
    <property type="molecule type" value="Genomic_DNA"/>
</dbReference>
<gene>
    <name evidence="4" type="ORF">ACFQ1S_18085</name>
</gene>
<keyword evidence="2" id="KW-0547">Nucleotide-binding</keyword>
<evidence type="ECO:0000313" key="4">
    <source>
        <dbReference type="EMBL" id="MFD1047319.1"/>
    </source>
</evidence>
<dbReference type="InterPro" id="IPR027417">
    <property type="entry name" value="P-loop_NTPase"/>
</dbReference>
<dbReference type="Proteomes" id="UP001597045">
    <property type="component" value="Unassembled WGS sequence"/>
</dbReference>
<evidence type="ECO:0000256" key="2">
    <source>
        <dbReference type="ARBA" id="ARBA00022741"/>
    </source>
</evidence>
<keyword evidence="3 4" id="KW-0067">ATP-binding</keyword>
<evidence type="ECO:0000256" key="1">
    <source>
        <dbReference type="ARBA" id="ARBA00022448"/>
    </source>
</evidence>
<dbReference type="PANTHER" id="PTHR42939">
    <property type="entry name" value="ABC TRANSPORTER ATP-BINDING PROTEIN ALBC-RELATED"/>
    <property type="match status" value="1"/>
</dbReference>
<keyword evidence="5" id="KW-1185">Reference proteome</keyword>
<evidence type="ECO:0000256" key="3">
    <source>
        <dbReference type="ARBA" id="ARBA00022840"/>
    </source>
</evidence>
<dbReference type="PANTHER" id="PTHR42939:SF1">
    <property type="entry name" value="ABC TRANSPORTER ATP-BINDING PROTEIN ALBC-RELATED"/>
    <property type="match status" value="1"/>
</dbReference>
<dbReference type="SUPFAM" id="SSF52540">
    <property type="entry name" value="P-loop containing nucleoside triphosphate hydrolases"/>
    <property type="match status" value="1"/>
</dbReference>
<keyword evidence="1" id="KW-0813">Transport</keyword>
<accession>A0ABW3MDM1</accession>
<proteinExistence type="predicted"/>
<name>A0ABW3MDM1_9PSEU</name>
<protein>
    <submittedName>
        <fullName evidence="4">ABC transporter ATP-binding protein</fullName>
    </submittedName>
</protein>
<evidence type="ECO:0000313" key="5">
    <source>
        <dbReference type="Proteomes" id="UP001597045"/>
    </source>
</evidence>
<reference evidence="5" key="1">
    <citation type="journal article" date="2019" name="Int. J. Syst. Evol. Microbiol.">
        <title>The Global Catalogue of Microorganisms (GCM) 10K type strain sequencing project: providing services to taxonomists for standard genome sequencing and annotation.</title>
        <authorList>
            <consortium name="The Broad Institute Genomics Platform"/>
            <consortium name="The Broad Institute Genome Sequencing Center for Infectious Disease"/>
            <person name="Wu L."/>
            <person name="Ma J."/>
        </authorList>
    </citation>
    <scope>NUCLEOTIDE SEQUENCE [LARGE SCALE GENOMIC DNA]</scope>
    <source>
        <strain evidence="5">JCM 31486</strain>
    </source>
</reference>
<dbReference type="Gene3D" id="3.40.50.300">
    <property type="entry name" value="P-loop containing nucleotide triphosphate hydrolases"/>
    <property type="match status" value="1"/>
</dbReference>
<sequence>QVAFAVALGSVPDILLLDEPLANLDPLVRHEVMAELLTEAADTGMSLLLSTHVVAELGGVADKLLILSRGNLLLDDEVDELATRFYIYVGPRSELPPMGTVVRAKHSEQQSWFLVSVVEGDEEREYEGDWTVEPASVEDIVLGHLANARDGARV</sequence>
<dbReference type="InterPro" id="IPR051782">
    <property type="entry name" value="ABC_Transporter_VariousFunc"/>
</dbReference>
<organism evidence="4 5">
    <name type="scientific">Kibdelosporangium lantanae</name>
    <dbReference type="NCBI Taxonomy" id="1497396"/>
    <lineage>
        <taxon>Bacteria</taxon>
        <taxon>Bacillati</taxon>
        <taxon>Actinomycetota</taxon>
        <taxon>Actinomycetes</taxon>
        <taxon>Pseudonocardiales</taxon>
        <taxon>Pseudonocardiaceae</taxon>
        <taxon>Kibdelosporangium</taxon>
    </lineage>
</organism>
<dbReference type="GO" id="GO:0005524">
    <property type="term" value="F:ATP binding"/>
    <property type="evidence" value="ECO:0007669"/>
    <property type="project" value="UniProtKB-KW"/>
</dbReference>
<feature type="non-terminal residue" evidence="4">
    <location>
        <position position="1"/>
    </location>
</feature>
<comment type="caution">
    <text evidence="4">The sequence shown here is derived from an EMBL/GenBank/DDBJ whole genome shotgun (WGS) entry which is preliminary data.</text>
</comment>